<accession>A0A1Y2GLC8</accession>
<dbReference type="RefSeq" id="XP_021879869.1">
    <property type="nucleotide sequence ID" value="XM_022028918.1"/>
</dbReference>
<reference evidence="2 4" key="1">
    <citation type="submission" date="2016-07" db="EMBL/GenBank/DDBJ databases">
        <title>Pervasive Adenine N6-methylation of Active Genes in Fungi.</title>
        <authorList>
            <consortium name="DOE Joint Genome Institute"/>
            <person name="Mondo S.J."/>
            <person name="Dannebaum R.O."/>
            <person name="Kuo R.C."/>
            <person name="Labutti K."/>
            <person name="Haridas S."/>
            <person name="Kuo A."/>
            <person name="Salamov A."/>
            <person name="Ahrendt S.R."/>
            <person name="Lipzen A."/>
            <person name="Sullivan W."/>
            <person name="Andreopoulos W.B."/>
            <person name="Clum A."/>
            <person name="Lindquist E."/>
            <person name="Daum C."/>
            <person name="Ramamoorthy G.K."/>
            <person name="Gryganskyi A."/>
            <person name="Culley D."/>
            <person name="Magnuson J.K."/>
            <person name="James T.Y."/>
            <person name="O'Malley M.A."/>
            <person name="Stajich J.E."/>
            <person name="Spatafora J.W."/>
            <person name="Visel A."/>
            <person name="Grigoriev I.V."/>
        </authorList>
    </citation>
    <scope>NUCLEOTIDE SEQUENCE [LARGE SCALE GENOMIC DNA]</scope>
    <source>
        <strain evidence="2 4">NRRL 3116</strain>
    </source>
</reference>
<evidence type="ECO:0000256" key="1">
    <source>
        <dbReference type="SAM" id="SignalP"/>
    </source>
</evidence>
<comment type="caution">
    <text evidence="2">The sequence shown here is derived from an EMBL/GenBank/DDBJ whole genome shotgun (WGS) entry which is preliminary data.</text>
</comment>
<protein>
    <submittedName>
        <fullName evidence="2">Uncharacterized protein</fullName>
    </submittedName>
</protein>
<feature type="signal peptide" evidence="1">
    <location>
        <begin position="1"/>
        <end position="40"/>
    </location>
</feature>
<keyword evidence="4" id="KW-1185">Reference proteome</keyword>
<name>A0A1Y2GLC8_9FUNG</name>
<dbReference type="Proteomes" id="UP000193648">
    <property type="component" value="Unassembled WGS sequence"/>
</dbReference>
<dbReference type="InParanoid" id="A0A1Y2GLC8"/>
<organism evidence="2 4">
    <name type="scientific">Lobosporangium transversale</name>
    <dbReference type="NCBI Taxonomy" id="64571"/>
    <lineage>
        <taxon>Eukaryota</taxon>
        <taxon>Fungi</taxon>
        <taxon>Fungi incertae sedis</taxon>
        <taxon>Mucoromycota</taxon>
        <taxon>Mortierellomycotina</taxon>
        <taxon>Mortierellomycetes</taxon>
        <taxon>Mortierellales</taxon>
        <taxon>Mortierellaceae</taxon>
        <taxon>Lobosporangium</taxon>
    </lineage>
</organism>
<dbReference type="AlphaFoldDB" id="A0A1Y2GLC8"/>
<dbReference type="GeneID" id="33570761"/>
<feature type="chain" id="PRO_5011907742" evidence="1">
    <location>
        <begin position="41"/>
        <end position="177"/>
    </location>
</feature>
<sequence length="177" mass="19051">MAVLSTIISSSRAKSTTRTTTACLFLLLSLSSYITSPAAAQYYTPTTTWGGVSTFIEGQRFIIQGGSNGTYAIPQTFEIDLSTPWDTSNVPYRRLADGPSDYKHSAAQLKGGQGWFVLASGVGYQYDISLNNWKTIGGSIYLSKMAQYDIAANTLKGVPMHLRLATMSPTVLLGANS</sequence>
<dbReference type="EMBL" id="MCFF01000029">
    <property type="protein sequence ID" value="ORZ10922.1"/>
    <property type="molecule type" value="Genomic_DNA"/>
</dbReference>
<dbReference type="OrthoDB" id="2401468at2759"/>
<evidence type="ECO:0000313" key="2">
    <source>
        <dbReference type="EMBL" id="ORZ10922.1"/>
    </source>
</evidence>
<dbReference type="EMBL" id="MCFF01000027">
    <property type="protein sequence ID" value="ORZ11772.1"/>
    <property type="molecule type" value="Genomic_DNA"/>
</dbReference>
<proteinExistence type="predicted"/>
<evidence type="ECO:0000313" key="4">
    <source>
        <dbReference type="Proteomes" id="UP000193648"/>
    </source>
</evidence>
<gene>
    <name evidence="3" type="ORF">BCR41DRAFT_397913</name>
    <name evidence="2" type="ORF">BCR41DRAFT_398098</name>
</gene>
<evidence type="ECO:0000313" key="3">
    <source>
        <dbReference type="EMBL" id="ORZ11772.1"/>
    </source>
</evidence>
<keyword evidence="1" id="KW-0732">Signal</keyword>